<dbReference type="Pfam" id="PF13602">
    <property type="entry name" value="ADH_zinc_N_2"/>
    <property type="match status" value="1"/>
</dbReference>
<dbReference type="GO" id="GO:0070402">
    <property type="term" value="F:NADPH binding"/>
    <property type="evidence" value="ECO:0007669"/>
    <property type="project" value="TreeGrafter"/>
</dbReference>
<evidence type="ECO:0000256" key="2">
    <source>
        <dbReference type="ARBA" id="ARBA00023002"/>
    </source>
</evidence>
<evidence type="ECO:0000313" key="4">
    <source>
        <dbReference type="EMBL" id="GMH85681.1"/>
    </source>
</evidence>
<dbReference type="PANTHER" id="PTHR48106:SF8">
    <property type="entry name" value="OS02G0805600 PROTEIN"/>
    <property type="match status" value="1"/>
</dbReference>
<dbReference type="SUPFAM" id="SSF50129">
    <property type="entry name" value="GroES-like"/>
    <property type="match status" value="1"/>
</dbReference>
<evidence type="ECO:0000313" key="5">
    <source>
        <dbReference type="Proteomes" id="UP001165160"/>
    </source>
</evidence>
<accession>A0A9W7BBS7</accession>
<dbReference type="Gene3D" id="3.40.50.720">
    <property type="entry name" value="NAD(P)-binding Rossmann-like Domain"/>
    <property type="match status" value="1"/>
</dbReference>
<reference evidence="5" key="1">
    <citation type="journal article" date="2023" name="Commun. Biol.">
        <title>Genome analysis of Parmales, the sister group of diatoms, reveals the evolutionary specialization of diatoms from phago-mixotrophs to photoautotrophs.</title>
        <authorList>
            <person name="Ban H."/>
            <person name="Sato S."/>
            <person name="Yoshikawa S."/>
            <person name="Yamada K."/>
            <person name="Nakamura Y."/>
            <person name="Ichinomiya M."/>
            <person name="Sato N."/>
            <person name="Blanc-Mathieu R."/>
            <person name="Endo H."/>
            <person name="Kuwata A."/>
            <person name="Ogata H."/>
        </authorList>
    </citation>
    <scope>NUCLEOTIDE SEQUENCE [LARGE SCALE GENOMIC DNA]</scope>
    <source>
        <strain evidence="5">NIES 3699</strain>
    </source>
</reference>
<dbReference type="GO" id="GO:0016651">
    <property type="term" value="F:oxidoreductase activity, acting on NAD(P)H"/>
    <property type="evidence" value="ECO:0007669"/>
    <property type="project" value="TreeGrafter"/>
</dbReference>
<dbReference type="Proteomes" id="UP001165160">
    <property type="component" value="Unassembled WGS sequence"/>
</dbReference>
<dbReference type="Pfam" id="PF08240">
    <property type="entry name" value="ADH_N"/>
    <property type="match status" value="1"/>
</dbReference>
<dbReference type="InterPro" id="IPR013154">
    <property type="entry name" value="ADH-like_N"/>
</dbReference>
<protein>
    <recommendedName>
        <fullName evidence="3">Enoyl reductase (ER) domain-containing protein</fullName>
    </recommendedName>
</protein>
<evidence type="ECO:0000256" key="1">
    <source>
        <dbReference type="ARBA" id="ARBA00022857"/>
    </source>
</evidence>
<sequence length="335" mass="35970">MKHISYEPGCGPEGLIISTSPIPPISYNDVLIQVEYAGVGGTDLAQRRGNFNPKKNSPKHHLIMGLEVSGVVVKVGDGVENVKEGDEVAALLYGGGYAEYAVAPEGQVIGLPEGMGMEEGAGVPENYWTVYGNLFEREFGNLGVNSEEKTLLVHGGTGGIGSTALGLSRALGVGKIITTVSSKEKAEAARRFGADEVIDYTETDFVEGVMDATEGKGADVVLCFLGGDYTPRNIDALAKHGRLIQLGLRRGKDVTFDFKALMNKWGMVSGGHLRPRTLEQKEATRDALKEHVLPLWESGLLDPPEVMKVLELEEAAEAHRMLEDGRVVGKIVLKV</sequence>
<name>A0A9W7BBS7_9STRA</name>
<proteinExistence type="predicted"/>
<dbReference type="NCBIfam" id="TIGR02824">
    <property type="entry name" value="quinone_pig3"/>
    <property type="match status" value="1"/>
</dbReference>
<keyword evidence="1" id="KW-0521">NADP</keyword>
<dbReference type="Gene3D" id="3.90.180.10">
    <property type="entry name" value="Medium-chain alcohol dehydrogenases, catalytic domain"/>
    <property type="match status" value="1"/>
</dbReference>
<organism evidence="4 5">
    <name type="scientific">Triparma verrucosa</name>
    <dbReference type="NCBI Taxonomy" id="1606542"/>
    <lineage>
        <taxon>Eukaryota</taxon>
        <taxon>Sar</taxon>
        <taxon>Stramenopiles</taxon>
        <taxon>Ochrophyta</taxon>
        <taxon>Bolidophyceae</taxon>
        <taxon>Parmales</taxon>
        <taxon>Triparmaceae</taxon>
        <taxon>Triparma</taxon>
    </lineage>
</organism>
<dbReference type="InterPro" id="IPR011032">
    <property type="entry name" value="GroES-like_sf"/>
</dbReference>
<dbReference type="InterPro" id="IPR020843">
    <property type="entry name" value="ER"/>
</dbReference>
<evidence type="ECO:0000259" key="3">
    <source>
        <dbReference type="SMART" id="SM00829"/>
    </source>
</evidence>
<comment type="caution">
    <text evidence="4">The sequence shown here is derived from an EMBL/GenBank/DDBJ whole genome shotgun (WGS) entry which is preliminary data.</text>
</comment>
<gene>
    <name evidence="4" type="ORF">TrVE_jg6369</name>
</gene>
<dbReference type="SMART" id="SM00829">
    <property type="entry name" value="PKS_ER"/>
    <property type="match status" value="1"/>
</dbReference>
<dbReference type="InterPro" id="IPR014189">
    <property type="entry name" value="Quinone_OxRdtase_PIG3"/>
</dbReference>
<dbReference type="InterPro" id="IPR036291">
    <property type="entry name" value="NAD(P)-bd_dom_sf"/>
</dbReference>
<feature type="domain" description="Enoyl reductase (ER)" evidence="3">
    <location>
        <begin position="11"/>
        <end position="333"/>
    </location>
</feature>
<keyword evidence="5" id="KW-1185">Reference proteome</keyword>
<dbReference type="PANTHER" id="PTHR48106">
    <property type="entry name" value="QUINONE OXIDOREDUCTASE PIG3-RELATED"/>
    <property type="match status" value="1"/>
</dbReference>
<dbReference type="EMBL" id="BRXX01000051">
    <property type="protein sequence ID" value="GMH85681.1"/>
    <property type="molecule type" value="Genomic_DNA"/>
</dbReference>
<keyword evidence="2" id="KW-0560">Oxidoreductase</keyword>
<dbReference type="SUPFAM" id="SSF51735">
    <property type="entry name" value="NAD(P)-binding Rossmann-fold domains"/>
    <property type="match status" value="1"/>
</dbReference>
<dbReference type="AlphaFoldDB" id="A0A9W7BBS7"/>
<dbReference type="CDD" id="cd05276">
    <property type="entry name" value="p53_inducible_oxidoreductase"/>
    <property type="match status" value="1"/>
</dbReference>